<reference evidence="8 9" key="1">
    <citation type="submission" date="2017-02" db="EMBL/GenBank/DDBJ databases">
        <title>The new phylogeny of genus Mycobacterium.</title>
        <authorList>
            <person name="Tortoli E."/>
            <person name="Trovato A."/>
            <person name="Cirillo D.M."/>
        </authorList>
    </citation>
    <scope>NUCLEOTIDE SEQUENCE [LARGE SCALE GENOMIC DNA]</scope>
    <source>
        <strain evidence="8 9">DSM 45000</strain>
    </source>
</reference>
<sequence>MASVDSTPTIDLDDLSWWTRPANERDAAFAWLRANEPRPYCPERDTQGNPRGGGFWALTRYDDIREVSRRAGDFCSGQGTLIFDQSQAMLEYRSSVITMDDPEHTRVRKIVSRGFTPRSLERVRADVDQQSRAILDSVRERGACDFVTEVAALLPLRIVNDMMGVPRSYERRIFDLTNIIMGASDPEYVPDQSPRAVGSAIYAASDELAALLAELANDRINNPRDDVITALVAARNEDNLSPQELAAFFILLITAGNETTRNAIAHGMHALTLFPDQRALWLSDPQTHTKAAVEEIVRWASPVLHMRRTVTRDGVMLGDQVFERGDKVVLWYRSGNQDETYFERGTEFDITRKQIAHLGFGAPGPHYCLGANLARLELSIFFLKLFSTLPDIRTVGEPDYLRANFVHGIKHLQVEYMPS</sequence>
<evidence type="ECO:0000313" key="9">
    <source>
        <dbReference type="Proteomes" id="UP000192513"/>
    </source>
</evidence>
<evidence type="ECO:0000256" key="4">
    <source>
        <dbReference type="ARBA" id="ARBA00022723"/>
    </source>
</evidence>
<dbReference type="Gene3D" id="1.10.630.10">
    <property type="entry name" value="Cytochrome P450"/>
    <property type="match status" value="1"/>
</dbReference>
<dbReference type="AlphaFoldDB" id="A0A1X0IEQ5"/>
<evidence type="ECO:0000256" key="6">
    <source>
        <dbReference type="ARBA" id="ARBA00023004"/>
    </source>
</evidence>
<proteinExistence type="inferred from homology"/>
<evidence type="ECO:0000256" key="7">
    <source>
        <dbReference type="ARBA" id="ARBA00023033"/>
    </source>
</evidence>
<evidence type="ECO:0000313" key="8">
    <source>
        <dbReference type="EMBL" id="ORB45386.1"/>
    </source>
</evidence>
<dbReference type="Proteomes" id="UP000192513">
    <property type="component" value="Unassembled WGS sequence"/>
</dbReference>
<evidence type="ECO:0000256" key="3">
    <source>
        <dbReference type="ARBA" id="ARBA00022617"/>
    </source>
</evidence>
<dbReference type="GO" id="GO:0020037">
    <property type="term" value="F:heme binding"/>
    <property type="evidence" value="ECO:0007669"/>
    <property type="project" value="InterPro"/>
</dbReference>
<dbReference type="PANTHER" id="PTHR46696:SF4">
    <property type="entry name" value="BIOTIN BIOSYNTHESIS CYTOCHROME P450"/>
    <property type="match status" value="1"/>
</dbReference>
<dbReference type="OrthoDB" id="5241086at2"/>
<evidence type="ECO:0000256" key="2">
    <source>
        <dbReference type="ARBA" id="ARBA00010617"/>
    </source>
</evidence>
<dbReference type="GO" id="GO:0036199">
    <property type="term" value="F:cholest-4-en-3-one 26-monooxygenase activity"/>
    <property type="evidence" value="ECO:0007669"/>
    <property type="project" value="TreeGrafter"/>
</dbReference>
<dbReference type="SUPFAM" id="SSF48264">
    <property type="entry name" value="Cytochrome P450"/>
    <property type="match status" value="1"/>
</dbReference>
<comment type="caution">
    <text evidence="8">The sequence shown here is derived from an EMBL/GenBank/DDBJ whole genome shotgun (WGS) entry which is preliminary data.</text>
</comment>
<accession>A0A1X0IEQ5</accession>
<dbReference type="InterPro" id="IPR001128">
    <property type="entry name" value="Cyt_P450"/>
</dbReference>
<dbReference type="EMBL" id="MVIE01000004">
    <property type="protein sequence ID" value="ORB45386.1"/>
    <property type="molecule type" value="Genomic_DNA"/>
</dbReference>
<dbReference type="Pfam" id="PF00067">
    <property type="entry name" value="p450"/>
    <property type="match status" value="2"/>
</dbReference>
<organism evidence="8 9">
    <name type="scientific">Mycobacterium paraseoulense</name>
    <dbReference type="NCBI Taxonomy" id="590652"/>
    <lineage>
        <taxon>Bacteria</taxon>
        <taxon>Bacillati</taxon>
        <taxon>Actinomycetota</taxon>
        <taxon>Actinomycetes</taxon>
        <taxon>Mycobacteriales</taxon>
        <taxon>Mycobacteriaceae</taxon>
        <taxon>Mycobacterium</taxon>
    </lineage>
</organism>
<dbReference type="FunFam" id="1.10.630.10:FF:000018">
    <property type="entry name" value="Cytochrome P450 monooxygenase"/>
    <property type="match status" value="1"/>
</dbReference>
<dbReference type="InterPro" id="IPR036396">
    <property type="entry name" value="Cyt_P450_sf"/>
</dbReference>
<dbReference type="GO" id="GO:0005506">
    <property type="term" value="F:iron ion binding"/>
    <property type="evidence" value="ECO:0007669"/>
    <property type="project" value="InterPro"/>
</dbReference>
<keyword evidence="6" id="KW-0408">Iron</keyword>
<dbReference type="InterPro" id="IPR002397">
    <property type="entry name" value="Cyt_P450_B"/>
</dbReference>
<keyword evidence="7" id="KW-0503">Monooxygenase</keyword>
<dbReference type="GO" id="GO:0006707">
    <property type="term" value="P:cholesterol catabolic process"/>
    <property type="evidence" value="ECO:0007669"/>
    <property type="project" value="TreeGrafter"/>
</dbReference>
<comment type="cofactor">
    <cofactor evidence="1">
        <name>heme</name>
        <dbReference type="ChEBI" id="CHEBI:30413"/>
    </cofactor>
</comment>
<dbReference type="RefSeq" id="WP_083169311.1">
    <property type="nucleotide sequence ID" value="NZ_AP022619.1"/>
</dbReference>
<evidence type="ECO:0000256" key="5">
    <source>
        <dbReference type="ARBA" id="ARBA00023002"/>
    </source>
</evidence>
<keyword evidence="3" id="KW-0349">Heme</keyword>
<keyword evidence="4" id="KW-0479">Metal-binding</keyword>
<gene>
    <name evidence="8" type="ORF">BST39_03930</name>
</gene>
<comment type="similarity">
    <text evidence="2">Belongs to the cytochrome P450 family.</text>
</comment>
<dbReference type="PRINTS" id="PR00359">
    <property type="entry name" value="BP450"/>
</dbReference>
<protein>
    <submittedName>
        <fullName evidence="8">Cytochrome</fullName>
    </submittedName>
</protein>
<keyword evidence="5" id="KW-0560">Oxidoreductase</keyword>
<keyword evidence="9" id="KW-1185">Reference proteome</keyword>
<dbReference type="STRING" id="590652.BST39_03930"/>
<dbReference type="GO" id="GO:0008395">
    <property type="term" value="F:steroid hydroxylase activity"/>
    <property type="evidence" value="ECO:0007669"/>
    <property type="project" value="TreeGrafter"/>
</dbReference>
<dbReference type="CDD" id="cd11033">
    <property type="entry name" value="CYP142-like"/>
    <property type="match status" value="1"/>
</dbReference>
<dbReference type="PANTHER" id="PTHR46696">
    <property type="entry name" value="P450, PUTATIVE (EUROFUNG)-RELATED"/>
    <property type="match status" value="1"/>
</dbReference>
<name>A0A1X0IEQ5_9MYCO</name>
<evidence type="ECO:0000256" key="1">
    <source>
        <dbReference type="ARBA" id="ARBA00001971"/>
    </source>
</evidence>